<dbReference type="InterPro" id="IPR010998">
    <property type="entry name" value="Integrase_recombinase_N"/>
</dbReference>
<protein>
    <submittedName>
        <fullName evidence="4">Integrase</fullName>
    </submittedName>
</protein>
<dbReference type="InterPro" id="IPR013762">
    <property type="entry name" value="Integrase-like_cat_sf"/>
</dbReference>
<dbReference type="GO" id="GO:0003677">
    <property type="term" value="F:DNA binding"/>
    <property type="evidence" value="ECO:0007669"/>
    <property type="project" value="UniProtKB-KW"/>
</dbReference>
<dbReference type="EMBL" id="JACHMG010000001">
    <property type="protein sequence ID" value="MBB4687234.1"/>
    <property type="molecule type" value="Genomic_DNA"/>
</dbReference>
<keyword evidence="2" id="KW-0233">DNA recombination</keyword>
<dbReference type="RefSeq" id="WP_184781976.1">
    <property type="nucleotide sequence ID" value="NZ_JACHMG010000001.1"/>
</dbReference>
<gene>
    <name evidence="4" type="ORF">BJY18_004719</name>
</gene>
<dbReference type="PANTHER" id="PTHR30349:SF91">
    <property type="entry name" value="INTA PROTEIN"/>
    <property type="match status" value="1"/>
</dbReference>
<organism evidence="4 5">
    <name type="scientific">Amycolatopsis jiangsuensis</name>
    <dbReference type="NCBI Taxonomy" id="1181879"/>
    <lineage>
        <taxon>Bacteria</taxon>
        <taxon>Bacillati</taxon>
        <taxon>Actinomycetota</taxon>
        <taxon>Actinomycetes</taxon>
        <taxon>Pseudonocardiales</taxon>
        <taxon>Pseudonocardiaceae</taxon>
        <taxon>Amycolatopsis</taxon>
    </lineage>
</organism>
<reference evidence="4 5" key="1">
    <citation type="submission" date="2020-08" db="EMBL/GenBank/DDBJ databases">
        <title>Sequencing the genomes of 1000 actinobacteria strains.</title>
        <authorList>
            <person name="Klenk H.-P."/>
        </authorList>
    </citation>
    <scope>NUCLEOTIDE SEQUENCE [LARGE SCALE GENOMIC DNA]</scope>
    <source>
        <strain evidence="4 5">DSM 45859</strain>
    </source>
</reference>
<accession>A0A840J1X7</accession>
<dbReference type="CDD" id="cd01189">
    <property type="entry name" value="INT_ICEBs1_C_like"/>
    <property type="match status" value="1"/>
</dbReference>
<dbReference type="SUPFAM" id="SSF56349">
    <property type="entry name" value="DNA breaking-rejoining enzymes"/>
    <property type="match status" value="1"/>
</dbReference>
<proteinExistence type="predicted"/>
<evidence type="ECO:0000259" key="3">
    <source>
        <dbReference type="PROSITE" id="PS51898"/>
    </source>
</evidence>
<dbReference type="Gene3D" id="1.10.443.10">
    <property type="entry name" value="Intergrase catalytic core"/>
    <property type="match status" value="1"/>
</dbReference>
<sequence length="386" mass="43545">MAKRRSRGDGGLYWDEARQRWTAEATVGYRPDGKRIVRKARGVTKTEAKEKLRALLQEIEDGAPTEARNFTVADAVTDWLEFGLPRRSKATRDKLTILATKHVIGRLGARKLRELSADDVDRWLAERAKVLSTRTLREVRSILVRAINRAQAREKVKRNVVLLCELPEGQAGRPSKSLTFTQAEAVLAAAEYTPLRAYVVLSLLVGARTEELRALTWSHVSLGTEDGKPPHIMVWRSVREHGDTKTRKSRRSLALPQRCVAALKAHRVKQDFAQRLAGRRWQDTGLVFASDAGTQLDAANVRRALRKITERAGLNPREWTPRELRHSFVSLLSDRGMPIEQIARLMGHQGTQVTELVYRHQLRPIVEHGAEAMDEIFGDEEENGAA</sequence>
<dbReference type="Gene3D" id="1.10.150.130">
    <property type="match status" value="1"/>
</dbReference>
<evidence type="ECO:0000256" key="1">
    <source>
        <dbReference type="ARBA" id="ARBA00023125"/>
    </source>
</evidence>
<evidence type="ECO:0000256" key="2">
    <source>
        <dbReference type="ARBA" id="ARBA00023172"/>
    </source>
</evidence>
<dbReference type="Proteomes" id="UP000581769">
    <property type="component" value="Unassembled WGS sequence"/>
</dbReference>
<name>A0A840J1X7_9PSEU</name>
<feature type="domain" description="Tyr recombinase" evidence="3">
    <location>
        <begin position="173"/>
        <end position="374"/>
    </location>
</feature>
<dbReference type="GO" id="GO:0015074">
    <property type="term" value="P:DNA integration"/>
    <property type="evidence" value="ECO:0007669"/>
    <property type="project" value="InterPro"/>
</dbReference>
<dbReference type="PANTHER" id="PTHR30349">
    <property type="entry name" value="PHAGE INTEGRASE-RELATED"/>
    <property type="match status" value="1"/>
</dbReference>
<evidence type="ECO:0000313" key="4">
    <source>
        <dbReference type="EMBL" id="MBB4687234.1"/>
    </source>
</evidence>
<evidence type="ECO:0000313" key="5">
    <source>
        <dbReference type="Proteomes" id="UP000581769"/>
    </source>
</evidence>
<keyword evidence="5" id="KW-1185">Reference proteome</keyword>
<dbReference type="InterPro" id="IPR050090">
    <property type="entry name" value="Tyrosine_recombinase_XerCD"/>
</dbReference>
<dbReference type="AlphaFoldDB" id="A0A840J1X7"/>
<dbReference type="Pfam" id="PF00589">
    <property type="entry name" value="Phage_integrase"/>
    <property type="match status" value="1"/>
</dbReference>
<dbReference type="InterPro" id="IPR011010">
    <property type="entry name" value="DNA_brk_join_enz"/>
</dbReference>
<comment type="caution">
    <text evidence="4">The sequence shown here is derived from an EMBL/GenBank/DDBJ whole genome shotgun (WGS) entry which is preliminary data.</text>
</comment>
<dbReference type="InterPro" id="IPR002104">
    <property type="entry name" value="Integrase_catalytic"/>
</dbReference>
<dbReference type="GO" id="GO:0006310">
    <property type="term" value="P:DNA recombination"/>
    <property type="evidence" value="ECO:0007669"/>
    <property type="project" value="UniProtKB-KW"/>
</dbReference>
<dbReference type="PROSITE" id="PS51898">
    <property type="entry name" value="TYR_RECOMBINASE"/>
    <property type="match status" value="1"/>
</dbReference>
<keyword evidence="1" id="KW-0238">DNA-binding</keyword>